<feature type="domain" description="Methyltransferase type 11" evidence="4">
    <location>
        <begin position="3"/>
        <end position="46"/>
    </location>
</feature>
<evidence type="ECO:0000259" key="4">
    <source>
        <dbReference type="Pfam" id="PF08241"/>
    </source>
</evidence>
<dbReference type="GO" id="GO:0032259">
    <property type="term" value="P:methylation"/>
    <property type="evidence" value="ECO:0007669"/>
    <property type="project" value="UniProtKB-KW"/>
</dbReference>
<keyword evidence="3 5" id="KW-0808">Transferase</keyword>
<protein>
    <submittedName>
        <fullName evidence="5">Methyltransferase domain protein</fullName>
    </submittedName>
</protein>
<dbReference type="InterPro" id="IPR051052">
    <property type="entry name" value="Diverse_substrate_MTase"/>
</dbReference>
<evidence type="ECO:0000256" key="2">
    <source>
        <dbReference type="ARBA" id="ARBA00022603"/>
    </source>
</evidence>
<dbReference type="Pfam" id="PF08241">
    <property type="entry name" value="Methyltransf_11"/>
    <property type="match status" value="1"/>
</dbReference>
<dbReference type="Proteomes" id="UP000037043">
    <property type="component" value="Unassembled WGS sequence"/>
</dbReference>
<dbReference type="PANTHER" id="PTHR44942:SF4">
    <property type="entry name" value="METHYLTRANSFERASE TYPE 11 DOMAIN-CONTAINING PROTEIN"/>
    <property type="match status" value="1"/>
</dbReference>
<reference evidence="6" key="1">
    <citation type="submission" date="2015-08" db="EMBL/GenBank/DDBJ databases">
        <title>Genome sequence of the strict anaerobe Clostridium homopropionicum LuHBu1 (DSM 5847T).</title>
        <authorList>
            <person name="Poehlein A."/>
            <person name="Beck M."/>
            <person name="Schiel-Bengelsdorf B."/>
            <person name="Bengelsdorf F.R."/>
            <person name="Daniel R."/>
            <person name="Duerre P."/>
        </authorList>
    </citation>
    <scope>NUCLEOTIDE SEQUENCE [LARGE SCALE GENOMIC DNA]</scope>
    <source>
        <strain evidence="6">DSM 5847</strain>
    </source>
</reference>
<comment type="similarity">
    <text evidence="1">Belongs to the methyltransferase superfamily.</text>
</comment>
<evidence type="ECO:0000313" key="5">
    <source>
        <dbReference type="EMBL" id="KOA19694.1"/>
    </source>
</evidence>
<accession>A0A0L6Z9Q2</accession>
<dbReference type="GO" id="GO:0008757">
    <property type="term" value="F:S-adenosylmethionine-dependent methyltransferase activity"/>
    <property type="evidence" value="ECO:0007669"/>
    <property type="project" value="InterPro"/>
</dbReference>
<gene>
    <name evidence="5" type="ORF">CLHOM_17830</name>
</gene>
<organism evidence="5 6">
    <name type="scientific">Clostridium homopropionicum DSM 5847</name>
    <dbReference type="NCBI Taxonomy" id="1121318"/>
    <lineage>
        <taxon>Bacteria</taxon>
        <taxon>Bacillati</taxon>
        <taxon>Bacillota</taxon>
        <taxon>Clostridia</taxon>
        <taxon>Eubacteriales</taxon>
        <taxon>Clostridiaceae</taxon>
        <taxon>Clostridium</taxon>
    </lineage>
</organism>
<dbReference type="InterPro" id="IPR013216">
    <property type="entry name" value="Methyltransf_11"/>
</dbReference>
<proteinExistence type="inferred from homology"/>
<dbReference type="Gene3D" id="3.40.50.150">
    <property type="entry name" value="Vaccinia Virus protein VP39"/>
    <property type="match status" value="1"/>
</dbReference>
<dbReference type="PATRIC" id="fig|1121318.3.peg.1799"/>
<dbReference type="PANTHER" id="PTHR44942">
    <property type="entry name" value="METHYLTRANSF_11 DOMAIN-CONTAINING PROTEIN"/>
    <property type="match status" value="1"/>
</dbReference>
<dbReference type="STRING" id="36844.SAMN04488501_102211"/>
<evidence type="ECO:0000313" key="6">
    <source>
        <dbReference type="Proteomes" id="UP000037043"/>
    </source>
</evidence>
<sequence length="165" mass="20025">MQRAETTNFKDNTFDLICVAQALHWFNHEKFWKEVKRVLKEDGIFAAWGYSWFNVEKDIDLLIKEEIFEKINPYWAKENKILWNHYRDLDFPFKKIETPSIDMVIQWDLNELFDYMKSWSATRLCIEDMGEDFYNRAYEKVKKLWGNDKVKKEVSMDLCLLVGMK</sequence>
<name>A0A0L6Z9Q2_9CLOT</name>
<dbReference type="AlphaFoldDB" id="A0A0L6Z9Q2"/>
<keyword evidence="6" id="KW-1185">Reference proteome</keyword>
<keyword evidence="2 5" id="KW-0489">Methyltransferase</keyword>
<evidence type="ECO:0000256" key="3">
    <source>
        <dbReference type="ARBA" id="ARBA00022679"/>
    </source>
</evidence>
<dbReference type="SUPFAM" id="SSF53335">
    <property type="entry name" value="S-adenosyl-L-methionine-dependent methyltransferases"/>
    <property type="match status" value="1"/>
</dbReference>
<dbReference type="InterPro" id="IPR029063">
    <property type="entry name" value="SAM-dependent_MTases_sf"/>
</dbReference>
<dbReference type="EMBL" id="LHUR01000022">
    <property type="protein sequence ID" value="KOA19694.1"/>
    <property type="molecule type" value="Genomic_DNA"/>
</dbReference>
<comment type="caution">
    <text evidence="5">The sequence shown here is derived from an EMBL/GenBank/DDBJ whole genome shotgun (WGS) entry which is preliminary data.</text>
</comment>
<evidence type="ECO:0000256" key="1">
    <source>
        <dbReference type="ARBA" id="ARBA00008361"/>
    </source>
</evidence>